<keyword evidence="6" id="KW-1185">Reference proteome</keyword>
<dbReference type="InterPro" id="IPR036264">
    <property type="entry name" value="Bact_exopeptidase_dim_dom"/>
</dbReference>
<proteinExistence type="predicted"/>
<dbReference type="Pfam" id="PF01546">
    <property type="entry name" value="Peptidase_M20"/>
    <property type="match status" value="1"/>
</dbReference>
<name>I0HMV5_RUBGI</name>
<feature type="region of interest" description="Disordered" evidence="3">
    <location>
        <begin position="1"/>
        <end position="22"/>
    </location>
</feature>
<dbReference type="PIRSF" id="PIRSF005962">
    <property type="entry name" value="Pept_M20D_amidohydro"/>
    <property type="match status" value="1"/>
</dbReference>
<evidence type="ECO:0000256" key="2">
    <source>
        <dbReference type="PIRSR" id="PIRSR005962-1"/>
    </source>
</evidence>
<dbReference type="PATRIC" id="fig|983917.3.peg.977"/>
<dbReference type="KEGG" id="rge:RGE_10010"/>
<dbReference type="Gene3D" id="3.30.70.360">
    <property type="match status" value="1"/>
</dbReference>
<dbReference type="CDD" id="cd05666">
    <property type="entry name" value="M20_Acy1-like"/>
    <property type="match status" value="1"/>
</dbReference>
<dbReference type="GO" id="GO:0019877">
    <property type="term" value="P:diaminopimelate biosynthetic process"/>
    <property type="evidence" value="ECO:0007669"/>
    <property type="project" value="UniProtKB-ARBA"/>
</dbReference>
<evidence type="ECO:0000313" key="5">
    <source>
        <dbReference type="EMBL" id="BAL94342.1"/>
    </source>
</evidence>
<dbReference type="SUPFAM" id="SSF55031">
    <property type="entry name" value="Bacterial exopeptidase dimerisation domain"/>
    <property type="match status" value="1"/>
</dbReference>
<dbReference type="eggNOG" id="COG1473">
    <property type="taxonomic scope" value="Bacteria"/>
</dbReference>
<dbReference type="Proteomes" id="UP000007883">
    <property type="component" value="Chromosome"/>
</dbReference>
<sequence>MTVTASRRTPMSSPTPTADPETTWRRWRHDFHRFPETGFDEHRSADRVAQVLSLLGIEVARGIGGTGLVGTLRRGSGAGIVALRADMDALAIHEHAPGRAYASQHAGRMHACGHDGHMAMLLAAAQLLAEDGGFDGTVRFVFQPAEEHGRGAAAMLADGLLERFPFDEIYGVHNMPGLPAGQIATRVGGLMASEDNFVIRVHGRGGHAARPHQLVDPLVVGAEIVLALQSVVARSVDPQQPAVLSCTEFHTDGIRNAVPSEVVIKGDTRSYAPEVQSLLERRIREIAEGIAQAHGARCEVEYTHEFAPTINHAAPVAAALEAARRVVGAAQVDGDTPPVMASEDFGRFLLHRPGAFVFLGNGAGSEPGATPLHNAGYDFNDALLPVGARWFAELVRLRLPATASETRP</sequence>
<reference evidence="5 6" key="1">
    <citation type="journal article" date="2012" name="J. Bacteriol.">
        <title>Complete genome sequence of phototrophic betaproteobacterium Rubrivivax gelatinosus IL144.</title>
        <authorList>
            <person name="Nagashima S."/>
            <person name="Kamimura A."/>
            <person name="Shimizu T."/>
            <person name="Nakamura-isaki S."/>
            <person name="Aono E."/>
            <person name="Sakamoto K."/>
            <person name="Ichikawa N."/>
            <person name="Nakazawa H."/>
            <person name="Sekine M."/>
            <person name="Yamazaki S."/>
            <person name="Fujita N."/>
            <person name="Shimada K."/>
            <person name="Hanada S."/>
            <person name="Nagashima K.V.P."/>
        </authorList>
    </citation>
    <scope>NUCLEOTIDE SEQUENCE [LARGE SCALE GENOMIC DNA]</scope>
    <source>
        <strain evidence="6">NBRC 100245 / IL144</strain>
    </source>
</reference>
<dbReference type="InterPro" id="IPR002933">
    <property type="entry name" value="Peptidase_M20"/>
</dbReference>
<dbReference type="PANTHER" id="PTHR11014:SF63">
    <property type="entry name" value="METALLOPEPTIDASE, PUTATIVE (AFU_ORTHOLOGUE AFUA_6G09600)-RELATED"/>
    <property type="match status" value="1"/>
</dbReference>
<feature type="compositionally biased region" description="Polar residues" evidence="3">
    <location>
        <begin position="1"/>
        <end position="16"/>
    </location>
</feature>
<organism evidence="5 6">
    <name type="scientific">Rubrivivax gelatinosus (strain NBRC 100245 / IL144)</name>
    <dbReference type="NCBI Taxonomy" id="983917"/>
    <lineage>
        <taxon>Bacteria</taxon>
        <taxon>Pseudomonadati</taxon>
        <taxon>Pseudomonadota</taxon>
        <taxon>Betaproteobacteria</taxon>
        <taxon>Burkholderiales</taxon>
        <taxon>Sphaerotilaceae</taxon>
        <taxon>Rubrivivax</taxon>
    </lineage>
</organism>
<dbReference type="AlphaFoldDB" id="I0HMV5"/>
<dbReference type="GO" id="GO:0046872">
    <property type="term" value="F:metal ion binding"/>
    <property type="evidence" value="ECO:0007669"/>
    <property type="project" value="UniProtKB-KW"/>
</dbReference>
<dbReference type="EMBL" id="AP012320">
    <property type="protein sequence ID" value="BAL94342.1"/>
    <property type="molecule type" value="Genomic_DNA"/>
</dbReference>
<dbReference type="NCBIfam" id="TIGR01891">
    <property type="entry name" value="amidohydrolases"/>
    <property type="match status" value="1"/>
</dbReference>
<feature type="binding site" evidence="2">
    <location>
        <position position="114"/>
    </location>
    <ligand>
        <name>Mn(2+)</name>
        <dbReference type="ChEBI" id="CHEBI:29035"/>
        <label>2</label>
    </ligand>
</feature>
<comment type="cofactor">
    <cofactor evidence="2">
        <name>Mn(2+)</name>
        <dbReference type="ChEBI" id="CHEBI:29035"/>
    </cofactor>
    <text evidence="2">The Mn(2+) ion enhances activity.</text>
</comment>
<feature type="binding site" evidence="2">
    <location>
        <position position="112"/>
    </location>
    <ligand>
        <name>Mn(2+)</name>
        <dbReference type="ChEBI" id="CHEBI:29035"/>
        <label>2</label>
    </ligand>
</feature>
<evidence type="ECO:0000256" key="3">
    <source>
        <dbReference type="SAM" id="MobiDB-lite"/>
    </source>
</evidence>
<evidence type="ECO:0000259" key="4">
    <source>
        <dbReference type="Pfam" id="PF07687"/>
    </source>
</evidence>
<keyword evidence="2" id="KW-0479">Metal-binding</keyword>
<feature type="binding site" evidence="2">
    <location>
        <position position="373"/>
    </location>
    <ligand>
        <name>Mn(2+)</name>
        <dbReference type="ChEBI" id="CHEBI:29035"/>
        <label>2</label>
    </ligand>
</feature>
<feature type="binding site" evidence="2">
    <location>
        <position position="173"/>
    </location>
    <ligand>
        <name>Mn(2+)</name>
        <dbReference type="ChEBI" id="CHEBI:29035"/>
        <label>1</label>
    </ligand>
</feature>
<evidence type="ECO:0000256" key="1">
    <source>
        <dbReference type="ARBA" id="ARBA00022801"/>
    </source>
</evidence>
<feature type="domain" description="Peptidase M20 dimerisation" evidence="4">
    <location>
        <begin position="197"/>
        <end position="288"/>
    </location>
</feature>
<keyword evidence="2" id="KW-0464">Manganese</keyword>
<dbReference type="FunFam" id="3.30.70.360:FF:000001">
    <property type="entry name" value="N-acetyldiaminopimelate deacetylase"/>
    <property type="match status" value="1"/>
</dbReference>
<dbReference type="Gene3D" id="3.40.630.10">
    <property type="entry name" value="Zn peptidases"/>
    <property type="match status" value="1"/>
</dbReference>
<dbReference type="PANTHER" id="PTHR11014">
    <property type="entry name" value="PEPTIDASE M20 FAMILY MEMBER"/>
    <property type="match status" value="1"/>
</dbReference>
<keyword evidence="1" id="KW-0378">Hydrolase</keyword>
<accession>I0HMV5</accession>
<dbReference type="STRING" id="983917.RGE_10010"/>
<dbReference type="SUPFAM" id="SSF53187">
    <property type="entry name" value="Zn-dependent exopeptidases"/>
    <property type="match status" value="1"/>
</dbReference>
<dbReference type="InterPro" id="IPR017439">
    <property type="entry name" value="Amidohydrolase"/>
</dbReference>
<feature type="binding site" evidence="2">
    <location>
        <position position="147"/>
    </location>
    <ligand>
        <name>Mn(2+)</name>
        <dbReference type="ChEBI" id="CHEBI:29035"/>
        <label>2</label>
    </ligand>
</feature>
<dbReference type="HOGENOM" id="CLU_023257_1_1_4"/>
<protein>
    <submittedName>
        <fullName evidence="5">Peptidase M20D family protein</fullName>
    </submittedName>
</protein>
<dbReference type="Pfam" id="PF07687">
    <property type="entry name" value="M20_dimer"/>
    <property type="match status" value="1"/>
</dbReference>
<dbReference type="GO" id="GO:0050118">
    <property type="term" value="F:N-acetyldiaminopimelate deacetylase activity"/>
    <property type="evidence" value="ECO:0007669"/>
    <property type="project" value="UniProtKB-ARBA"/>
</dbReference>
<dbReference type="InterPro" id="IPR011650">
    <property type="entry name" value="Peptidase_M20_dimer"/>
</dbReference>
<gene>
    <name evidence="5" type="ordered locus">RGE_10010</name>
</gene>
<evidence type="ECO:0000313" key="6">
    <source>
        <dbReference type="Proteomes" id="UP000007883"/>
    </source>
</evidence>